<evidence type="ECO:0000313" key="3">
    <source>
        <dbReference type="EMBL" id="NIK58230.1"/>
    </source>
</evidence>
<dbReference type="EMBL" id="JAASRO010000001">
    <property type="protein sequence ID" value="NIK58230.1"/>
    <property type="molecule type" value="Genomic_DNA"/>
</dbReference>
<organism evidence="3 4">
    <name type="scientific">Kribbella shirazensis</name>
    <dbReference type="NCBI Taxonomy" id="1105143"/>
    <lineage>
        <taxon>Bacteria</taxon>
        <taxon>Bacillati</taxon>
        <taxon>Actinomycetota</taxon>
        <taxon>Actinomycetes</taxon>
        <taxon>Propionibacteriales</taxon>
        <taxon>Kribbellaceae</taxon>
        <taxon>Kribbella</taxon>
    </lineage>
</organism>
<reference evidence="3 4" key="1">
    <citation type="submission" date="2020-03" db="EMBL/GenBank/DDBJ databases">
        <title>Sequencing the genomes of 1000 actinobacteria strains.</title>
        <authorList>
            <person name="Klenk H.-P."/>
        </authorList>
    </citation>
    <scope>NUCLEOTIDE SEQUENCE [LARGE SCALE GENOMIC DNA]</scope>
    <source>
        <strain evidence="3 4">DSM 45490</strain>
    </source>
</reference>
<dbReference type="AlphaFoldDB" id="A0A7X5VBM2"/>
<dbReference type="InterPro" id="IPR032710">
    <property type="entry name" value="NTF2-like_dom_sf"/>
</dbReference>
<keyword evidence="4" id="KW-1185">Reference proteome</keyword>
<evidence type="ECO:0000256" key="1">
    <source>
        <dbReference type="SAM" id="MobiDB-lite"/>
    </source>
</evidence>
<evidence type="ECO:0000313" key="4">
    <source>
        <dbReference type="Proteomes" id="UP000555407"/>
    </source>
</evidence>
<accession>A0A7X5VBM2</accession>
<dbReference type="PROSITE" id="PS51257">
    <property type="entry name" value="PROKAR_LIPOPROTEIN"/>
    <property type="match status" value="1"/>
</dbReference>
<evidence type="ECO:0000259" key="2">
    <source>
        <dbReference type="Pfam" id="PF12680"/>
    </source>
</evidence>
<name>A0A7X5VBM2_9ACTN</name>
<protein>
    <recommendedName>
        <fullName evidence="2">SnoaL-like domain-containing protein</fullName>
    </recommendedName>
</protein>
<dbReference type="Gene3D" id="3.10.450.50">
    <property type="match status" value="1"/>
</dbReference>
<feature type="region of interest" description="Disordered" evidence="1">
    <location>
        <begin position="25"/>
        <end position="58"/>
    </location>
</feature>
<dbReference type="SUPFAM" id="SSF54427">
    <property type="entry name" value="NTF2-like"/>
    <property type="match status" value="1"/>
</dbReference>
<comment type="caution">
    <text evidence="3">The sequence shown here is derived from an EMBL/GenBank/DDBJ whole genome shotgun (WGS) entry which is preliminary data.</text>
</comment>
<gene>
    <name evidence="3" type="ORF">BJY22_003947</name>
</gene>
<sequence length="165" mass="17275">MIAARAILSWVSAAVVLTVGGCGSGPSATPDEAVRSSESSGPSASSGPESSSSAGTTTPRDVLVAVRTYVDAVNRQDLDGLVNAFRPDGRIVDVSRTIAGRDAIRTWARNEVIGGSLHVVRIVERRPDGQKLLVRWAPAGSNGWLAHYDFTVAGNQISSADLQYA</sequence>
<dbReference type="Pfam" id="PF12680">
    <property type="entry name" value="SnoaL_2"/>
    <property type="match status" value="1"/>
</dbReference>
<feature type="domain" description="SnoaL-like" evidence="2">
    <location>
        <begin position="66"/>
        <end position="140"/>
    </location>
</feature>
<proteinExistence type="predicted"/>
<feature type="compositionally biased region" description="Low complexity" evidence="1">
    <location>
        <begin position="36"/>
        <end position="58"/>
    </location>
</feature>
<dbReference type="RefSeq" id="WP_167208865.1">
    <property type="nucleotide sequence ID" value="NZ_JAASRO010000001.1"/>
</dbReference>
<dbReference type="InterPro" id="IPR037401">
    <property type="entry name" value="SnoaL-like"/>
</dbReference>
<dbReference type="Proteomes" id="UP000555407">
    <property type="component" value="Unassembled WGS sequence"/>
</dbReference>